<organism evidence="2 3">
    <name type="scientific">Pelagimonas varians</name>
    <dbReference type="NCBI Taxonomy" id="696760"/>
    <lineage>
        <taxon>Bacteria</taxon>
        <taxon>Pseudomonadati</taxon>
        <taxon>Pseudomonadota</taxon>
        <taxon>Alphaproteobacteria</taxon>
        <taxon>Rhodobacterales</taxon>
        <taxon>Roseobacteraceae</taxon>
        <taxon>Pelagimonas</taxon>
    </lineage>
</organism>
<feature type="transmembrane region" description="Helical" evidence="1">
    <location>
        <begin position="121"/>
        <end position="139"/>
    </location>
</feature>
<sequence length="354" mass="38274">MIFWCETEAEQPKMTALKKFERLEATGLWRPNIAEQRREVVVSLGDATLTITDIPGRVLAHWSLAAIVRLNGTALPAIFHPDGDPEETLELDASEAVMIDGIERLLKAIDRRRPRPGKLRLILGIAVVATVATATVLWVPGALQNYAVQVVPAVKRAEIGVALLGHMARVTGQPCMTTDARPPLRKLAGRVLGPNRTDTVIVLRSGVQQSTHLPGGIVLLNKSIIEDYEDPGVAAGFILSQDTKAKANDPLKDLLDHTGPIAAVQLITTGQLPDTALAGYAEYMLTVPDSGDDIDLLLAAFQKAGLRSTAYGYARDMTGETTLELIEGDPHTASDDKDLLSDGDWLRLQSICEE</sequence>
<dbReference type="EMBL" id="FXYH01000002">
    <property type="protein sequence ID" value="SMX36558.1"/>
    <property type="molecule type" value="Genomic_DNA"/>
</dbReference>
<keyword evidence="3" id="KW-1185">Reference proteome</keyword>
<name>A0A238K0W9_9RHOB</name>
<keyword evidence="1" id="KW-0812">Transmembrane</keyword>
<protein>
    <submittedName>
        <fullName evidence="2">Uncharacterized protein</fullName>
    </submittedName>
</protein>
<evidence type="ECO:0000313" key="2">
    <source>
        <dbReference type="EMBL" id="SMX36558.1"/>
    </source>
</evidence>
<dbReference type="AlphaFoldDB" id="A0A238K0W9"/>
<keyword evidence="1" id="KW-1133">Transmembrane helix</keyword>
<dbReference type="RefSeq" id="WP_245910718.1">
    <property type="nucleotide sequence ID" value="NZ_FXYH01000002.1"/>
</dbReference>
<gene>
    <name evidence="2" type="ORF">PEV8663_00848</name>
</gene>
<evidence type="ECO:0000313" key="3">
    <source>
        <dbReference type="Proteomes" id="UP000220836"/>
    </source>
</evidence>
<reference evidence="2 3" key="1">
    <citation type="submission" date="2017-05" db="EMBL/GenBank/DDBJ databases">
        <authorList>
            <person name="Song R."/>
            <person name="Chenine A.L."/>
            <person name="Ruprecht R.M."/>
        </authorList>
    </citation>
    <scope>NUCLEOTIDE SEQUENCE [LARGE SCALE GENOMIC DNA]</scope>
    <source>
        <strain evidence="2 3">CECT 8663</strain>
    </source>
</reference>
<proteinExistence type="predicted"/>
<accession>A0A238K0W9</accession>
<evidence type="ECO:0000256" key="1">
    <source>
        <dbReference type="SAM" id="Phobius"/>
    </source>
</evidence>
<keyword evidence="1" id="KW-0472">Membrane</keyword>
<dbReference type="Proteomes" id="UP000220836">
    <property type="component" value="Unassembled WGS sequence"/>
</dbReference>